<feature type="domain" description="DM13" evidence="2">
    <location>
        <begin position="49"/>
        <end position="178"/>
    </location>
</feature>
<gene>
    <name evidence="3" type="ORF">ODALV1_LOCUS7164</name>
</gene>
<evidence type="ECO:0000313" key="3">
    <source>
        <dbReference type="EMBL" id="CAL8088799.1"/>
    </source>
</evidence>
<dbReference type="InterPro" id="IPR019545">
    <property type="entry name" value="DM13_domain"/>
</dbReference>
<name>A0ABP1Q4J4_9HEXA</name>
<feature type="signal peptide" evidence="1">
    <location>
        <begin position="1"/>
        <end position="26"/>
    </location>
</feature>
<comment type="caution">
    <text evidence="3">The sequence shown here is derived from an EMBL/GenBank/DDBJ whole genome shotgun (WGS) entry which is preliminary data.</text>
</comment>
<evidence type="ECO:0000259" key="2">
    <source>
        <dbReference type="PROSITE" id="PS51549"/>
    </source>
</evidence>
<dbReference type="SMART" id="SM00686">
    <property type="entry name" value="DM13"/>
    <property type="match status" value="1"/>
</dbReference>
<organism evidence="3 4">
    <name type="scientific">Orchesella dallaii</name>
    <dbReference type="NCBI Taxonomy" id="48710"/>
    <lineage>
        <taxon>Eukaryota</taxon>
        <taxon>Metazoa</taxon>
        <taxon>Ecdysozoa</taxon>
        <taxon>Arthropoda</taxon>
        <taxon>Hexapoda</taxon>
        <taxon>Collembola</taxon>
        <taxon>Entomobryomorpha</taxon>
        <taxon>Entomobryoidea</taxon>
        <taxon>Orchesellidae</taxon>
        <taxon>Orchesellinae</taxon>
        <taxon>Orchesella</taxon>
    </lineage>
</organism>
<reference evidence="3 4" key="1">
    <citation type="submission" date="2024-08" db="EMBL/GenBank/DDBJ databases">
        <authorList>
            <person name="Cucini C."/>
            <person name="Frati F."/>
        </authorList>
    </citation>
    <scope>NUCLEOTIDE SEQUENCE [LARGE SCALE GENOMIC DNA]</scope>
</reference>
<dbReference type="EMBL" id="CAXLJM020000023">
    <property type="protein sequence ID" value="CAL8088799.1"/>
    <property type="molecule type" value="Genomic_DNA"/>
</dbReference>
<feature type="chain" id="PRO_5045551068" description="DM13 domain-containing protein" evidence="1">
    <location>
        <begin position="27"/>
        <end position="254"/>
    </location>
</feature>
<evidence type="ECO:0000313" key="4">
    <source>
        <dbReference type="Proteomes" id="UP001642540"/>
    </source>
</evidence>
<accession>A0ABP1Q4J4</accession>
<proteinExistence type="predicted"/>
<dbReference type="Pfam" id="PF10517">
    <property type="entry name" value="DM13"/>
    <property type="match status" value="1"/>
</dbReference>
<keyword evidence="1" id="KW-0732">Signal</keyword>
<evidence type="ECO:0000256" key="1">
    <source>
        <dbReference type="SAM" id="SignalP"/>
    </source>
</evidence>
<protein>
    <recommendedName>
        <fullName evidence="2">DM13 domain-containing protein</fullName>
    </recommendedName>
</protein>
<dbReference type="Proteomes" id="UP001642540">
    <property type="component" value="Unassembled WGS sequence"/>
</dbReference>
<keyword evidence="4" id="KW-1185">Reference proteome</keyword>
<sequence length="254" mass="28429">MQRGKINVVSVLFAVVTTTYFRTVNADLPSVEDMSKYCKEDSGDAYSYKEYEVGWLKEGSKEHTIKGKVFILDKYRFKIYNFTYDGQAPSTYVLAMKKGTTGFYPNGGYALYVSGIDETGKVKYTCINLADPAYRFGNLSLTLSLPAGVDETVTTRDIRAISIFSYEFCINFRSRELPIIPESGWNAVKGEFTPYCPVKPGGRINNQQLVSEIKELCDEKHSGGFPQDICGTASMAKSSYMFVLLFLGVICMLK</sequence>
<dbReference type="PROSITE" id="PS51549">
    <property type="entry name" value="DM13"/>
    <property type="match status" value="1"/>
</dbReference>